<dbReference type="PANTHER" id="PTHR33164">
    <property type="entry name" value="TRANSCRIPTIONAL REGULATOR, MARR FAMILY"/>
    <property type="match status" value="1"/>
</dbReference>
<name>A0ABS5C927_9BACL</name>
<organism evidence="5 6">
    <name type="scientific">Paenibacillus lignilyticus</name>
    <dbReference type="NCBI Taxonomy" id="1172615"/>
    <lineage>
        <taxon>Bacteria</taxon>
        <taxon>Bacillati</taxon>
        <taxon>Bacillota</taxon>
        <taxon>Bacilli</taxon>
        <taxon>Bacillales</taxon>
        <taxon>Paenibacillaceae</taxon>
        <taxon>Paenibacillus</taxon>
    </lineage>
</organism>
<evidence type="ECO:0000256" key="1">
    <source>
        <dbReference type="ARBA" id="ARBA00023015"/>
    </source>
</evidence>
<dbReference type="Gene3D" id="1.10.10.10">
    <property type="entry name" value="Winged helix-like DNA-binding domain superfamily/Winged helix DNA-binding domain"/>
    <property type="match status" value="1"/>
</dbReference>
<dbReference type="Pfam" id="PF12802">
    <property type="entry name" value="MarR_2"/>
    <property type="match status" value="1"/>
</dbReference>
<evidence type="ECO:0000256" key="3">
    <source>
        <dbReference type="ARBA" id="ARBA00023163"/>
    </source>
</evidence>
<evidence type="ECO:0000259" key="4">
    <source>
        <dbReference type="PROSITE" id="PS50995"/>
    </source>
</evidence>
<dbReference type="PROSITE" id="PS50995">
    <property type="entry name" value="HTH_MARR_2"/>
    <property type="match status" value="1"/>
</dbReference>
<dbReference type="PROSITE" id="PS01117">
    <property type="entry name" value="HTH_MARR_1"/>
    <property type="match status" value="1"/>
</dbReference>
<dbReference type="EMBL" id="JAGKSP010000002">
    <property type="protein sequence ID" value="MBP3962507.1"/>
    <property type="molecule type" value="Genomic_DNA"/>
</dbReference>
<dbReference type="InterPro" id="IPR039422">
    <property type="entry name" value="MarR/SlyA-like"/>
</dbReference>
<dbReference type="SMART" id="SM00347">
    <property type="entry name" value="HTH_MARR"/>
    <property type="match status" value="1"/>
</dbReference>
<accession>A0ABS5C927</accession>
<evidence type="ECO:0000313" key="5">
    <source>
        <dbReference type="EMBL" id="MBP3962507.1"/>
    </source>
</evidence>
<dbReference type="InterPro" id="IPR036388">
    <property type="entry name" value="WH-like_DNA-bd_sf"/>
</dbReference>
<keyword evidence="6" id="KW-1185">Reference proteome</keyword>
<keyword evidence="2" id="KW-0238">DNA-binding</keyword>
<dbReference type="InterPro" id="IPR000835">
    <property type="entry name" value="HTH_MarR-typ"/>
</dbReference>
<dbReference type="CDD" id="cd00090">
    <property type="entry name" value="HTH_ARSR"/>
    <property type="match status" value="1"/>
</dbReference>
<keyword evidence="3" id="KW-0804">Transcription</keyword>
<evidence type="ECO:0000313" key="6">
    <source>
        <dbReference type="Proteomes" id="UP000673394"/>
    </source>
</evidence>
<keyword evidence="1" id="KW-0805">Transcription regulation</keyword>
<protein>
    <submittedName>
        <fullName evidence="5">MarR family transcriptional regulator</fullName>
    </submittedName>
</protein>
<evidence type="ECO:0000256" key="2">
    <source>
        <dbReference type="ARBA" id="ARBA00023125"/>
    </source>
</evidence>
<comment type="caution">
    <text evidence="5">The sequence shown here is derived from an EMBL/GenBank/DDBJ whole genome shotgun (WGS) entry which is preliminary data.</text>
</comment>
<dbReference type="RefSeq" id="WP_210656758.1">
    <property type="nucleotide sequence ID" value="NZ_JAGKSP010000002.1"/>
</dbReference>
<gene>
    <name evidence="5" type="ORF">I8J30_07280</name>
</gene>
<dbReference type="InterPro" id="IPR023187">
    <property type="entry name" value="Tscrpt_reg_MarR-type_CS"/>
</dbReference>
<dbReference type="PANTHER" id="PTHR33164:SF105">
    <property type="entry name" value="TRANSCRIPTIONAL REPRESSOR PROTEIN-RELATED"/>
    <property type="match status" value="1"/>
</dbReference>
<dbReference type="SUPFAM" id="SSF46785">
    <property type="entry name" value="Winged helix' DNA-binding domain"/>
    <property type="match status" value="1"/>
</dbReference>
<feature type="domain" description="HTH marR-type" evidence="4">
    <location>
        <begin position="6"/>
        <end position="140"/>
    </location>
</feature>
<dbReference type="InterPro" id="IPR036390">
    <property type="entry name" value="WH_DNA-bd_sf"/>
</dbReference>
<proteinExistence type="predicted"/>
<reference evidence="5 6" key="1">
    <citation type="submission" date="2021-04" db="EMBL/GenBank/DDBJ databases">
        <title>Paenibacillus sp. DLE-14 whole genome sequence.</title>
        <authorList>
            <person name="Ham Y.J."/>
        </authorList>
    </citation>
    <scope>NUCLEOTIDE SEQUENCE [LARGE SCALE GENOMIC DNA]</scope>
    <source>
        <strain evidence="5 6">DLE-14</strain>
    </source>
</reference>
<dbReference type="Proteomes" id="UP000673394">
    <property type="component" value="Unassembled WGS sequence"/>
</dbReference>
<sequence length="145" mass="16441">MMTNMELCNCTKLRRAARHITRFYDTCLSETGSGLRATQYAILGYLKNRGAQTMNELAELMTMDRATIGHNLRPLERDGLVRIEVSERDRRARIVSITDEGLNRMEIGRIGWERAQAEFEGKFGAEHAASMRNMMDDVVGVSLQA</sequence>
<dbReference type="SMART" id="SM00418">
    <property type="entry name" value="HTH_ARSR"/>
    <property type="match status" value="1"/>
</dbReference>
<dbReference type="InterPro" id="IPR001845">
    <property type="entry name" value="HTH_ArsR_DNA-bd_dom"/>
</dbReference>
<dbReference type="InterPro" id="IPR011991">
    <property type="entry name" value="ArsR-like_HTH"/>
</dbReference>